<keyword evidence="3" id="KW-1185">Reference proteome</keyword>
<dbReference type="InterPro" id="IPR000182">
    <property type="entry name" value="GNAT_dom"/>
</dbReference>
<dbReference type="InterPro" id="IPR016181">
    <property type="entry name" value="Acyl_CoA_acyltransferase"/>
</dbReference>
<dbReference type="Pfam" id="PF12746">
    <property type="entry name" value="GNAT_acetyltran"/>
    <property type="match status" value="1"/>
</dbReference>
<reference evidence="2" key="1">
    <citation type="submission" date="2020-09" db="EMBL/GenBank/DDBJ databases">
        <title>A novel bacterium of genus Paenibacillus, isolated from South China Sea.</title>
        <authorList>
            <person name="Huang H."/>
            <person name="Mo K."/>
            <person name="Hu Y."/>
        </authorList>
    </citation>
    <scope>NUCLEOTIDE SEQUENCE</scope>
    <source>
        <strain evidence="2">IB182493</strain>
    </source>
</reference>
<dbReference type="InterPro" id="IPR027365">
    <property type="entry name" value="GNAT_acetyltra_YdfB-like"/>
</dbReference>
<protein>
    <submittedName>
        <fullName evidence="2">GNAT family N-acetyltransferase</fullName>
    </submittedName>
</protein>
<dbReference type="SUPFAM" id="SSF55729">
    <property type="entry name" value="Acyl-CoA N-acyltransferases (Nat)"/>
    <property type="match status" value="1"/>
</dbReference>
<dbReference type="Gene3D" id="3.40.630.30">
    <property type="match status" value="1"/>
</dbReference>
<feature type="domain" description="N-acetyltransferase" evidence="1">
    <location>
        <begin position="70"/>
        <end position="225"/>
    </location>
</feature>
<dbReference type="AlphaFoldDB" id="A0A927H4B4"/>
<evidence type="ECO:0000313" key="2">
    <source>
        <dbReference type="EMBL" id="MBD2868216.1"/>
    </source>
</evidence>
<organism evidence="2 3">
    <name type="scientific">Paenibacillus arenilitoris</name>
    <dbReference type="NCBI Taxonomy" id="2772299"/>
    <lineage>
        <taxon>Bacteria</taxon>
        <taxon>Bacillati</taxon>
        <taxon>Bacillota</taxon>
        <taxon>Bacilli</taxon>
        <taxon>Bacillales</taxon>
        <taxon>Paenibacillaceae</taxon>
        <taxon>Paenibacillus</taxon>
    </lineage>
</organism>
<evidence type="ECO:0000313" key="3">
    <source>
        <dbReference type="Proteomes" id="UP000632125"/>
    </source>
</evidence>
<sequence>MERHAEAMFTQDSRKRLLGINEPWPGSPPAPRFFLGRTIDGEAVCRFRHDVPDPLAERIAALCADEAAVSDFRTMPMRADAYMELLQGERSTLGPCFLVPAAGTEPPSHAVRLARADSGLLRGGFEWLIDEIDYAQPCVAIVKDGRAVSVCRSVRVSPRAHEAGLETLEAYRGRGYAAAAAAGWAAAVRSTGGVPLYSTASDNLASQSVARKLGLAFYGLNFTVY</sequence>
<proteinExistence type="predicted"/>
<evidence type="ECO:0000259" key="1">
    <source>
        <dbReference type="PROSITE" id="PS51186"/>
    </source>
</evidence>
<dbReference type="Proteomes" id="UP000632125">
    <property type="component" value="Unassembled WGS sequence"/>
</dbReference>
<dbReference type="EMBL" id="JACXIY010000008">
    <property type="protein sequence ID" value="MBD2868216.1"/>
    <property type="molecule type" value="Genomic_DNA"/>
</dbReference>
<comment type="caution">
    <text evidence="2">The sequence shown here is derived from an EMBL/GenBank/DDBJ whole genome shotgun (WGS) entry which is preliminary data.</text>
</comment>
<dbReference type="GO" id="GO:0016747">
    <property type="term" value="F:acyltransferase activity, transferring groups other than amino-acyl groups"/>
    <property type="evidence" value="ECO:0007669"/>
    <property type="project" value="InterPro"/>
</dbReference>
<gene>
    <name evidence="2" type="ORF">IDH41_06495</name>
</gene>
<dbReference type="PROSITE" id="PS51186">
    <property type="entry name" value="GNAT"/>
    <property type="match status" value="1"/>
</dbReference>
<name>A0A927H4B4_9BACL</name>
<accession>A0A927H4B4</accession>